<comment type="similarity">
    <text evidence="7">Belongs to the AP2/ERF transcription factor family. ERF subfamily.</text>
</comment>
<dbReference type="GO" id="GO:0005634">
    <property type="term" value="C:nucleus"/>
    <property type="evidence" value="ECO:0007669"/>
    <property type="project" value="UniProtKB-SubCell"/>
</dbReference>
<dbReference type="GO" id="GO:0045893">
    <property type="term" value="P:positive regulation of DNA-templated transcription"/>
    <property type="evidence" value="ECO:0007669"/>
    <property type="project" value="TreeGrafter"/>
</dbReference>
<dbReference type="CDD" id="cd00018">
    <property type="entry name" value="AP2"/>
    <property type="match status" value="1"/>
</dbReference>
<keyword evidence="5" id="KW-0804">Transcription</keyword>
<dbReference type="SMART" id="SM00380">
    <property type="entry name" value="AP2"/>
    <property type="match status" value="1"/>
</dbReference>
<dbReference type="EMBL" id="SMOL01000444">
    <property type="protein sequence ID" value="KAB2614321.1"/>
    <property type="molecule type" value="Genomic_DNA"/>
</dbReference>
<sequence length="253" mass="27443">MLTISNSEMVAGSSSVEIAEMKPAKRPAQGSSRKGCIRGKGGPENAMCTYKGVRQRIWGKWVAALAYDAAGRKLYGSQAKLNLPDQQAPKYHRHQLNPHLQHQVFPSSINPGVPPQIPNQNLVQNNLSGTGTNPACYAAPEKDIAVPVICNNCANVKVDQPPGNYNYRRAETQPEQGGMKVEENMTSGVNNKGIEWMGYSGGNMSESFPVFDDSIWTEASLDLPVMADQGNFGGCFGDINCWETMPSSLGCMM</sequence>
<evidence type="ECO:0000256" key="2">
    <source>
        <dbReference type="ARBA" id="ARBA00023015"/>
    </source>
</evidence>
<name>A0A5N5GKD5_9ROSA</name>
<dbReference type="InterPro" id="IPR001471">
    <property type="entry name" value="AP2/ERF_dom"/>
</dbReference>
<feature type="domain" description="AP2/ERF" evidence="9">
    <location>
        <begin position="49"/>
        <end position="90"/>
    </location>
</feature>
<evidence type="ECO:0000313" key="11">
    <source>
        <dbReference type="Proteomes" id="UP000327157"/>
    </source>
</evidence>
<reference evidence="10 11" key="2">
    <citation type="submission" date="2019-11" db="EMBL/GenBank/DDBJ databases">
        <title>A de novo genome assembly of a pear dwarfing rootstock.</title>
        <authorList>
            <person name="Wang F."/>
            <person name="Wang J."/>
            <person name="Li S."/>
            <person name="Zhang Y."/>
            <person name="Fang M."/>
            <person name="Ma L."/>
            <person name="Zhao Y."/>
            <person name="Jiang S."/>
        </authorList>
    </citation>
    <scope>NUCLEOTIDE SEQUENCE [LARGE SCALE GENOMIC DNA]</scope>
    <source>
        <strain evidence="10">S2</strain>
        <tissue evidence="10">Leaf</tissue>
    </source>
</reference>
<dbReference type="InterPro" id="IPR016177">
    <property type="entry name" value="DNA-bd_dom_sf"/>
</dbReference>
<proteinExistence type="inferred from homology"/>
<protein>
    <submittedName>
        <fullName evidence="10">Dehydration-responsive element-binding protein 2D-like</fullName>
    </submittedName>
</protein>
<dbReference type="GO" id="GO:0006950">
    <property type="term" value="P:response to stress"/>
    <property type="evidence" value="ECO:0007669"/>
    <property type="project" value="TreeGrafter"/>
</dbReference>
<dbReference type="SUPFAM" id="SSF54171">
    <property type="entry name" value="DNA-binding domain"/>
    <property type="match status" value="1"/>
</dbReference>
<keyword evidence="3" id="KW-0238">DNA-binding</keyword>
<evidence type="ECO:0000256" key="4">
    <source>
        <dbReference type="ARBA" id="ARBA00023159"/>
    </source>
</evidence>
<evidence type="ECO:0000256" key="3">
    <source>
        <dbReference type="ARBA" id="ARBA00023125"/>
    </source>
</evidence>
<evidence type="ECO:0000313" key="10">
    <source>
        <dbReference type="EMBL" id="KAB2614321.1"/>
    </source>
</evidence>
<evidence type="ECO:0000256" key="6">
    <source>
        <dbReference type="ARBA" id="ARBA00023242"/>
    </source>
</evidence>
<dbReference type="AlphaFoldDB" id="A0A5N5GKD5"/>
<evidence type="ECO:0000256" key="1">
    <source>
        <dbReference type="ARBA" id="ARBA00004123"/>
    </source>
</evidence>
<evidence type="ECO:0000256" key="5">
    <source>
        <dbReference type="ARBA" id="ARBA00023163"/>
    </source>
</evidence>
<comment type="caution">
    <text evidence="10">The sequence shown here is derived from an EMBL/GenBank/DDBJ whole genome shotgun (WGS) entry which is preliminary data.</text>
</comment>
<gene>
    <name evidence="10" type="ORF">D8674_038556</name>
</gene>
<dbReference type="PANTHER" id="PTHR31241:SF62">
    <property type="entry name" value="DEHYDRATION-RESPONSIVE ELEMENT-BINDING PROTEIN 2D"/>
    <property type="match status" value="1"/>
</dbReference>
<organism evidence="10 11">
    <name type="scientific">Pyrus ussuriensis x Pyrus communis</name>
    <dbReference type="NCBI Taxonomy" id="2448454"/>
    <lineage>
        <taxon>Eukaryota</taxon>
        <taxon>Viridiplantae</taxon>
        <taxon>Streptophyta</taxon>
        <taxon>Embryophyta</taxon>
        <taxon>Tracheophyta</taxon>
        <taxon>Spermatophyta</taxon>
        <taxon>Magnoliopsida</taxon>
        <taxon>eudicotyledons</taxon>
        <taxon>Gunneridae</taxon>
        <taxon>Pentapetalae</taxon>
        <taxon>rosids</taxon>
        <taxon>fabids</taxon>
        <taxon>Rosales</taxon>
        <taxon>Rosaceae</taxon>
        <taxon>Amygdaloideae</taxon>
        <taxon>Maleae</taxon>
        <taxon>Pyrus</taxon>
    </lineage>
</organism>
<keyword evidence="11" id="KW-1185">Reference proteome</keyword>
<dbReference type="GO" id="GO:0003700">
    <property type="term" value="F:DNA-binding transcription factor activity"/>
    <property type="evidence" value="ECO:0007669"/>
    <property type="project" value="InterPro"/>
</dbReference>
<evidence type="ECO:0000259" key="9">
    <source>
        <dbReference type="SMART" id="SM00380"/>
    </source>
</evidence>
<dbReference type="Proteomes" id="UP000327157">
    <property type="component" value="Unassembled WGS sequence"/>
</dbReference>
<keyword evidence="2" id="KW-0805">Transcription regulation</keyword>
<dbReference type="OrthoDB" id="550883at2759"/>
<comment type="subcellular location">
    <subcellularLocation>
        <location evidence="1">Nucleus</location>
    </subcellularLocation>
</comment>
<dbReference type="GO" id="GO:0000976">
    <property type="term" value="F:transcription cis-regulatory region binding"/>
    <property type="evidence" value="ECO:0007669"/>
    <property type="project" value="TreeGrafter"/>
</dbReference>
<evidence type="ECO:0000256" key="7">
    <source>
        <dbReference type="ARBA" id="ARBA00024343"/>
    </source>
</evidence>
<accession>A0A5N5GKD5</accession>
<feature type="region of interest" description="Disordered" evidence="8">
    <location>
        <begin position="15"/>
        <end position="41"/>
    </location>
</feature>
<reference evidence="10 11" key="1">
    <citation type="submission" date="2019-09" db="EMBL/GenBank/DDBJ databases">
        <authorList>
            <person name="Ou C."/>
        </authorList>
    </citation>
    <scope>NUCLEOTIDE SEQUENCE [LARGE SCALE GENOMIC DNA]</scope>
    <source>
        <strain evidence="10">S2</strain>
        <tissue evidence="10">Leaf</tissue>
    </source>
</reference>
<evidence type="ECO:0000256" key="8">
    <source>
        <dbReference type="SAM" id="MobiDB-lite"/>
    </source>
</evidence>
<dbReference type="PANTHER" id="PTHR31241">
    <property type="entry name" value="DEHYDRATION-RESPONSIVE ELEMENT-BINDING PROTEIN 2C"/>
    <property type="match status" value="1"/>
</dbReference>
<keyword evidence="6" id="KW-0539">Nucleus</keyword>
<keyword evidence="4" id="KW-0010">Activator</keyword>